<name>A0AAN6TSI7_9PEZI</name>
<evidence type="ECO:0000259" key="1">
    <source>
        <dbReference type="PROSITE" id="PS50181"/>
    </source>
</evidence>
<dbReference type="PROSITE" id="PS50181">
    <property type="entry name" value="FBOX"/>
    <property type="match status" value="1"/>
</dbReference>
<dbReference type="GeneID" id="87826356"/>
<gene>
    <name evidence="2" type="ORF">N657DRAFT_582078</name>
</gene>
<feature type="domain" description="F-box" evidence="1">
    <location>
        <begin position="1"/>
        <end position="47"/>
    </location>
</feature>
<dbReference type="Proteomes" id="UP001302602">
    <property type="component" value="Unassembled WGS sequence"/>
</dbReference>
<keyword evidence="3" id="KW-1185">Reference proteome</keyword>
<organism evidence="2 3">
    <name type="scientific">Parathielavia appendiculata</name>
    <dbReference type="NCBI Taxonomy" id="2587402"/>
    <lineage>
        <taxon>Eukaryota</taxon>
        <taxon>Fungi</taxon>
        <taxon>Dikarya</taxon>
        <taxon>Ascomycota</taxon>
        <taxon>Pezizomycotina</taxon>
        <taxon>Sordariomycetes</taxon>
        <taxon>Sordariomycetidae</taxon>
        <taxon>Sordariales</taxon>
        <taxon>Chaetomiaceae</taxon>
        <taxon>Parathielavia</taxon>
    </lineage>
</organism>
<dbReference type="InterPro" id="IPR001810">
    <property type="entry name" value="F-box_dom"/>
</dbReference>
<feature type="non-terminal residue" evidence="2">
    <location>
        <position position="1"/>
    </location>
</feature>
<dbReference type="Pfam" id="PF00646">
    <property type="entry name" value="F-box"/>
    <property type="match status" value="1"/>
</dbReference>
<reference evidence="2" key="2">
    <citation type="submission" date="2023-05" db="EMBL/GenBank/DDBJ databases">
        <authorList>
            <consortium name="Lawrence Berkeley National Laboratory"/>
            <person name="Steindorff A."/>
            <person name="Hensen N."/>
            <person name="Bonometti L."/>
            <person name="Westerberg I."/>
            <person name="Brannstrom I.O."/>
            <person name="Guillou S."/>
            <person name="Cros-Aarteil S."/>
            <person name="Calhoun S."/>
            <person name="Haridas S."/>
            <person name="Kuo A."/>
            <person name="Mondo S."/>
            <person name="Pangilinan J."/>
            <person name="Riley R."/>
            <person name="Labutti K."/>
            <person name="Andreopoulos B."/>
            <person name="Lipzen A."/>
            <person name="Chen C."/>
            <person name="Yanf M."/>
            <person name="Daum C."/>
            <person name="Ng V."/>
            <person name="Clum A."/>
            <person name="Ohm R."/>
            <person name="Martin F."/>
            <person name="Silar P."/>
            <person name="Natvig D."/>
            <person name="Lalanne C."/>
            <person name="Gautier V."/>
            <person name="Ament-Velasquez S.L."/>
            <person name="Kruys A."/>
            <person name="Hutchinson M.I."/>
            <person name="Powell A.J."/>
            <person name="Barry K."/>
            <person name="Miller A.N."/>
            <person name="Grigoriev I.V."/>
            <person name="Debuchy R."/>
            <person name="Gladieux P."/>
            <person name="Thoren M.H."/>
            <person name="Johannesson H."/>
        </authorList>
    </citation>
    <scope>NUCLEOTIDE SEQUENCE</scope>
    <source>
        <strain evidence="2">CBS 731.68</strain>
    </source>
</reference>
<evidence type="ECO:0000313" key="2">
    <source>
        <dbReference type="EMBL" id="KAK4119266.1"/>
    </source>
</evidence>
<dbReference type="AlphaFoldDB" id="A0AAN6TSI7"/>
<reference evidence="2" key="1">
    <citation type="journal article" date="2023" name="Mol. Phylogenet. Evol.">
        <title>Genome-scale phylogeny and comparative genomics of the fungal order Sordariales.</title>
        <authorList>
            <person name="Hensen N."/>
            <person name="Bonometti L."/>
            <person name="Westerberg I."/>
            <person name="Brannstrom I.O."/>
            <person name="Guillou S."/>
            <person name="Cros-Aarteil S."/>
            <person name="Calhoun S."/>
            <person name="Haridas S."/>
            <person name="Kuo A."/>
            <person name="Mondo S."/>
            <person name="Pangilinan J."/>
            <person name="Riley R."/>
            <person name="LaButti K."/>
            <person name="Andreopoulos B."/>
            <person name="Lipzen A."/>
            <person name="Chen C."/>
            <person name="Yan M."/>
            <person name="Daum C."/>
            <person name="Ng V."/>
            <person name="Clum A."/>
            <person name="Steindorff A."/>
            <person name="Ohm R.A."/>
            <person name="Martin F."/>
            <person name="Silar P."/>
            <person name="Natvig D.O."/>
            <person name="Lalanne C."/>
            <person name="Gautier V."/>
            <person name="Ament-Velasquez S.L."/>
            <person name="Kruys A."/>
            <person name="Hutchinson M.I."/>
            <person name="Powell A.J."/>
            <person name="Barry K."/>
            <person name="Miller A.N."/>
            <person name="Grigoriev I.V."/>
            <person name="Debuchy R."/>
            <person name="Gladieux P."/>
            <person name="Hiltunen Thoren M."/>
            <person name="Johannesson H."/>
        </authorList>
    </citation>
    <scope>NUCLEOTIDE SEQUENCE</scope>
    <source>
        <strain evidence="2">CBS 731.68</strain>
    </source>
</reference>
<dbReference type="EMBL" id="MU853251">
    <property type="protein sequence ID" value="KAK4119266.1"/>
    <property type="molecule type" value="Genomic_DNA"/>
</dbReference>
<evidence type="ECO:0000313" key="3">
    <source>
        <dbReference type="Proteomes" id="UP001302602"/>
    </source>
</evidence>
<comment type="caution">
    <text evidence="2">The sequence shown here is derived from an EMBL/GenBank/DDBJ whole genome shotgun (WGS) entry which is preliminary data.</text>
</comment>
<accession>A0AAN6TSI7</accession>
<protein>
    <recommendedName>
        <fullName evidence="1">F-box domain-containing protein</fullName>
    </recommendedName>
</protein>
<sequence>LGLLDNLPVELFLNILESLDFPSLSRLSRVSLRANSVVLNLPAYRIVMKHAAGPLAVLTKTELLPYHSAAQLSKALRSSQCVLCQQVAAFLFLPTCERACGNCLSRKLAFALALPDQVADYFGLSKDKVATLPALVAIRGDYYADPQRVTHQAIMTIPVADEYVFVSVMQARELALRLGTCTNPMEFWRFERTNPFCFWAEETLPYEVNSLDDSAEEEYPSIDPEYMLPHIADADFQSALTVGLSHVRFPSVGPDGRVEYGQWCRGCIDMLECFMDSVLPAEIVEQARKDGLGGCPATHFWSHASRLWSSDSLRQHVVNCHGRRIIWRRWEEVLDQIRQGGFRLKKRALKKGVKKKALKKKSLK</sequence>
<dbReference type="RefSeq" id="XP_062643039.1">
    <property type="nucleotide sequence ID" value="XM_062789586.1"/>
</dbReference>
<dbReference type="InterPro" id="IPR036047">
    <property type="entry name" value="F-box-like_dom_sf"/>
</dbReference>
<proteinExistence type="predicted"/>
<dbReference type="SUPFAM" id="SSF81383">
    <property type="entry name" value="F-box domain"/>
    <property type="match status" value="1"/>
</dbReference>